<protein>
    <submittedName>
        <fullName evidence="2">Uncharacterized protein</fullName>
    </submittedName>
</protein>
<organism evidence="2 3">
    <name type="scientific">Elasticomyces elasticus</name>
    <dbReference type="NCBI Taxonomy" id="574655"/>
    <lineage>
        <taxon>Eukaryota</taxon>
        <taxon>Fungi</taxon>
        <taxon>Dikarya</taxon>
        <taxon>Ascomycota</taxon>
        <taxon>Pezizomycotina</taxon>
        <taxon>Dothideomycetes</taxon>
        <taxon>Dothideomycetidae</taxon>
        <taxon>Mycosphaerellales</taxon>
        <taxon>Teratosphaeriaceae</taxon>
        <taxon>Elasticomyces</taxon>
    </lineage>
</organism>
<dbReference type="AlphaFoldDB" id="A0AAN7ZPX8"/>
<dbReference type="EMBL" id="JAVRQU010000004">
    <property type="protein sequence ID" value="KAK5704426.1"/>
    <property type="molecule type" value="Genomic_DNA"/>
</dbReference>
<sequence>MVGFFTLMAVPALFFGAIAAPVKAPEAALVEKRESSSTFDMINEAHQEVIPYCAAITEAAHDMTPYSTESENNTSITTINNNVQNITIIINNINNNINNNGGDVDNDDLEDLLEELLDVITDALDQIDDTLDTVSDTLTDLVQSLSDLLTALNVPDLIDALSGLLDGTSGSGSSGTGLLGGLLSSIL</sequence>
<comment type="caution">
    <text evidence="2">The sequence shown here is derived from an EMBL/GenBank/DDBJ whole genome shotgun (WGS) entry which is preliminary data.</text>
</comment>
<feature type="signal peptide" evidence="1">
    <location>
        <begin position="1"/>
        <end position="19"/>
    </location>
</feature>
<keyword evidence="1" id="KW-0732">Signal</keyword>
<name>A0AAN7ZPX8_9PEZI</name>
<evidence type="ECO:0000256" key="1">
    <source>
        <dbReference type="SAM" id="SignalP"/>
    </source>
</evidence>
<evidence type="ECO:0000313" key="3">
    <source>
        <dbReference type="Proteomes" id="UP001310594"/>
    </source>
</evidence>
<proteinExistence type="predicted"/>
<accession>A0AAN7ZPX8</accession>
<feature type="chain" id="PRO_5042883121" evidence="1">
    <location>
        <begin position="20"/>
        <end position="187"/>
    </location>
</feature>
<evidence type="ECO:0000313" key="2">
    <source>
        <dbReference type="EMBL" id="KAK5704426.1"/>
    </source>
</evidence>
<dbReference type="Proteomes" id="UP001310594">
    <property type="component" value="Unassembled WGS sequence"/>
</dbReference>
<gene>
    <name evidence="2" type="ORF">LTR97_003444</name>
</gene>
<reference evidence="2" key="1">
    <citation type="submission" date="2023-08" db="EMBL/GenBank/DDBJ databases">
        <title>Black Yeasts Isolated from many extreme environments.</title>
        <authorList>
            <person name="Coleine C."/>
            <person name="Stajich J.E."/>
            <person name="Selbmann L."/>
        </authorList>
    </citation>
    <scope>NUCLEOTIDE SEQUENCE</scope>
    <source>
        <strain evidence="2">CCFEE 5810</strain>
    </source>
</reference>